<gene>
    <name evidence="2" type="ORF">GQF42_44050</name>
</gene>
<evidence type="ECO:0000313" key="2">
    <source>
        <dbReference type="EMBL" id="QHA09238.1"/>
    </source>
</evidence>
<protein>
    <submittedName>
        <fullName evidence="2">Transposase</fullName>
    </submittedName>
</protein>
<dbReference type="EMBL" id="CP047020">
    <property type="protein sequence ID" value="QHA09238.1"/>
    <property type="molecule type" value="Genomic_DNA"/>
</dbReference>
<dbReference type="Proteomes" id="UP000436138">
    <property type="component" value="Chromosome"/>
</dbReference>
<evidence type="ECO:0000313" key="3">
    <source>
        <dbReference type="Proteomes" id="UP000436138"/>
    </source>
</evidence>
<dbReference type="SUPFAM" id="SSF53098">
    <property type="entry name" value="Ribonuclease H-like"/>
    <property type="match status" value="1"/>
</dbReference>
<accession>A0A6I6N7N9</accession>
<evidence type="ECO:0000259" key="1">
    <source>
        <dbReference type="Pfam" id="PF13683"/>
    </source>
</evidence>
<dbReference type="Pfam" id="PF13683">
    <property type="entry name" value="rve_3"/>
    <property type="match status" value="1"/>
</dbReference>
<name>A0A6I6N7N9_9ACTN</name>
<dbReference type="InterPro" id="IPR012337">
    <property type="entry name" value="RNaseH-like_sf"/>
</dbReference>
<dbReference type="GO" id="GO:0015074">
    <property type="term" value="P:DNA integration"/>
    <property type="evidence" value="ECO:0007669"/>
    <property type="project" value="InterPro"/>
</dbReference>
<keyword evidence="3" id="KW-1185">Reference proteome</keyword>
<dbReference type="AlphaFoldDB" id="A0A6I6N7N9"/>
<dbReference type="KEGG" id="sbro:GQF42_44050"/>
<sequence length="133" mass="14897">MGAAGTRADNAACESFHASLTRETLQGARRFGGPGACRRRVFRWLTHYNTRRRHSANEQLSPVAYEQRSATLTLAAQPYELVSTFRVGDPGDRFRVCRDGRLTAVSTRNNTLPPDVPIQAQLHLFTAHYAPER</sequence>
<organism evidence="2 3">
    <name type="scientific">Streptomyces broussonetiae</name>
    <dbReference type="NCBI Taxonomy" id="2686304"/>
    <lineage>
        <taxon>Bacteria</taxon>
        <taxon>Bacillati</taxon>
        <taxon>Actinomycetota</taxon>
        <taxon>Actinomycetes</taxon>
        <taxon>Kitasatosporales</taxon>
        <taxon>Streptomycetaceae</taxon>
        <taxon>Streptomyces</taxon>
    </lineage>
</organism>
<dbReference type="InterPro" id="IPR001584">
    <property type="entry name" value="Integrase_cat-core"/>
</dbReference>
<proteinExistence type="predicted"/>
<feature type="domain" description="Integrase catalytic" evidence="1">
    <location>
        <begin position="2"/>
        <end position="62"/>
    </location>
</feature>
<reference evidence="2 3" key="1">
    <citation type="submission" date="2019-12" db="EMBL/GenBank/DDBJ databases">
        <title>Streptomyces sp. strain T44 isolated from rhizosphere soil of Broussonetia papyrifera.</title>
        <authorList>
            <person name="Mo P."/>
        </authorList>
    </citation>
    <scope>NUCLEOTIDE SEQUENCE [LARGE SCALE GENOMIC DNA]</scope>
    <source>
        <strain evidence="2 3">T44</strain>
    </source>
</reference>